<dbReference type="InterPro" id="IPR000953">
    <property type="entry name" value="Chromo/chromo_shadow_dom"/>
</dbReference>
<evidence type="ECO:0000256" key="2">
    <source>
        <dbReference type="ARBA" id="ARBA00009093"/>
    </source>
</evidence>
<feature type="region of interest" description="Disordered" evidence="8">
    <location>
        <begin position="86"/>
        <end position="135"/>
    </location>
</feature>
<dbReference type="SUPFAM" id="SSF54160">
    <property type="entry name" value="Chromo domain-like"/>
    <property type="match status" value="1"/>
</dbReference>
<dbReference type="GO" id="GO:0032221">
    <property type="term" value="C:Rpd3S complex"/>
    <property type="evidence" value="ECO:0007669"/>
    <property type="project" value="TreeGrafter"/>
</dbReference>
<feature type="compositionally biased region" description="Basic and acidic residues" evidence="8">
    <location>
        <begin position="112"/>
        <end position="135"/>
    </location>
</feature>
<keyword evidence="5" id="KW-0805">Transcription regulation</keyword>
<keyword evidence="11" id="KW-1185">Reference proteome</keyword>
<feature type="compositionally biased region" description="Low complexity" evidence="8">
    <location>
        <begin position="86"/>
        <end position="108"/>
    </location>
</feature>
<keyword evidence="6" id="KW-0804">Transcription</keyword>
<dbReference type="PANTHER" id="PTHR10880:SF15">
    <property type="entry name" value="MSL COMPLEX SUBUNIT 3"/>
    <property type="match status" value="1"/>
</dbReference>
<feature type="domain" description="Chromo" evidence="9">
    <location>
        <begin position="5"/>
        <end position="81"/>
    </location>
</feature>
<dbReference type="InterPro" id="IPR016197">
    <property type="entry name" value="Chromo-like_dom_sf"/>
</dbReference>
<dbReference type="SMART" id="SM00298">
    <property type="entry name" value="CHROMO"/>
    <property type="match status" value="1"/>
</dbReference>
<keyword evidence="4" id="KW-0156">Chromatin regulator</keyword>
<evidence type="ECO:0000256" key="6">
    <source>
        <dbReference type="ARBA" id="ARBA00023163"/>
    </source>
</evidence>
<evidence type="ECO:0000313" key="11">
    <source>
        <dbReference type="Proteomes" id="UP000294933"/>
    </source>
</evidence>
<dbReference type="PROSITE" id="PS51640">
    <property type="entry name" value="MRG"/>
    <property type="match status" value="1"/>
</dbReference>
<evidence type="ECO:0000256" key="7">
    <source>
        <dbReference type="ARBA" id="ARBA00023242"/>
    </source>
</evidence>
<dbReference type="GO" id="GO:0006355">
    <property type="term" value="P:regulation of DNA-templated transcription"/>
    <property type="evidence" value="ECO:0007669"/>
    <property type="project" value="InterPro"/>
</dbReference>
<protein>
    <recommendedName>
        <fullName evidence="3">Chromatin modification-related protein EAF3</fullName>
    </recommendedName>
</protein>
<dbReference type="VEuPathDB" id="FungiDB:BD410DRAFT_821839"/>
<dbReference type="GO" id="GO:0035267">
    <property type="term" value="C:NuA4 histone acetyltransferase complex"/>
    <property type="evidence" value="ECO:0007669"/>
    <property type="project" value="TreeGrafter"/>
</dbReference>
<evidence type="ECO:0000256" key="5">
    <source>
        <dbReference type="ARBA" id="ARBA00023015"/>
    </source>
</evidence>
<gene>
    <name evidence="10" type="ORF">BD410DRAFT_821839</name>
</gene>
<name>A0A4Y7PZG9_9AGAM</name>
<dbReference type="GO" id="GO:0006338">
    <property type="term" value="P:chromatin remodeling"/>
    <property type="evidence" value="ECO:0007669"/>
    <property type="project" value="UniProtKB-ARBA"/>
</dbReference>
<dbReference type="PANTHER" id="PTHR10880">
    <property type="entry name" value="MORTALITY FACTOR 4-LIKE PROTEIN"/>
    <property type="match status" value="1"/>
</dbReference>
<dbReference type="Gene3D" id="2.30.30.140">
    <property type="match status" value="1"/>
</dbReference>
<organism evidence="10 11">
    <name type="scientific">Rickenella mellea</name>
    <dbReference type="NCBI Taxonomy" id="50990"/>
    <lineage>
        <taxon>Eukaryota</taxon>
        <taxon>Fungi</taxon>
        <taxon>Dikarya</taxon>
        <taxon>Basidiomycota</taxon>
        <taxon>Agaricomycotina</taxon>
        <taxon>Agaricomycetes</taxon>
        <taxon>Hymenochaetales</taxon>
        <taxon>Rickenellaceae</taxon>
        <taxon>Rickenella</taxon>
    </lineage>
</organism>
<proteinExistence type="inferred from homology"/>
<dbReference type="InterPro" id="IPR008676">
    <property type="entry name" value="MRG"/>
</dbReference>
<dbReference type="CDD" id="cd18983">
    <property type="entry name" value="CBD_MSL3_like"/>
    <property type="match status" value="1"/>
</dbReference>
<dbReference type="InterPro" id="IPR053820">
    <property type="entry name" value="MSL3_chromo-like"/>
</dbReference>
<dbReference type="InterPro" id="IPR038217">
    <property type="entry name" value="MRG_C_sf"/>
</dbReference>
<reference evidence="10 11" key="1">
    <citation type="submission" date="2018-06" db="EMBL/GenBank/DDBJ databases">
        <title>A transcriptomic atlas of mushroom development highlights an independent origin of complex multicellularity.</title>
        <authorList>
            <consortium name="DOE Joint Genome Institute"/>
            <person name="Krizsan K."/>
            <person name="Almasi E."/>
            <person name="Merenyi Z."/>
            <person name="Sahu N."/>
            <person name="Viragh M."/>
            <person name="Koszo T."/>
            <person name="Mondo S."/>
            <person name="Kiss B."/>
            <person name="Balint B."/>
            <person name="Kues U."/>
            <person name="Barry K."/>
            <person name="Hegedus J.C."/>
            <person name="Henrissat B."/>
            <person name="Johnson J."/>
            <person name="Lipzen A."/>
            <person name="Ohm R."/>
            <person name="Nagy I."/>
            <person name="Pangilinan J."/>
            <person name="Yan J."/>
            <person name="Xiong Y."/>
            <person name="Grigoriev I.V."/>
            <person name="Hibbett D.S."/>
            <person name="Nagy L.G."/>
        </authorList>
    </citation>
    <scope>NUCLEOTIDE SEQUENCE [LARGE SCALE GENOMIC DNA]</scope>
    <source>
        <strain evidence="10 11">SZMC22713</strain>
    </source>
</reference>
<dbReference type="InterPro" id="IPR026541">
    <property type="entry name" value="MRG_dom"/>
</dbReference>
<dbReference type="PIRSF" id="PIRSF038133">
    <property type="entry name" value="HAT_Nua4_EAF3/MRG15"/>
    <property type="match status" value="1"/>
</dbReference>
<dbReference type="OrthoDB" id="124855at2759"/>
<comment type="similarity">
    <text evidence="2">Belongs to the MRG family.</text>
</comment>
<evidence type="ECO:0000256" key="1">
    <source>
        <dbReference type="ARBA" id="ARBA00004123"/>
    </source>
</evidence>
<accession>A0A4Y7PZG9</accession>
<evidence type="ECO:0000256" key="8">
    <source>
        <dbReference type="SAM" id="MobiDB-lite"/>
    </source>
</evidence>
<dbReference type="Proteomes" id="UP000294933">
    <property type="component" value="Unassembled WGS sequence"/>
</dbReference>
<evidence type="ECO:0000256" key="3">
    <source>
        <dbReference type="ARBA" id="ARBA00018505"/>
    </source>
</evidence>
<evidence type="ECO:0000259" key="9">
    <source>
        <dbReference type="SMART" id="SM00298"/>
    </source>
</evidence>
<dbReference type="Pfam" id="PF05712">
    <property type="entry name" value="MRG"/>
    <property type="match status" value="1"/>
</dbReference>
<dbReference type="EMBL" id="ML170188">
    <property type="protein sequence ID" value="TDL20426.1"/>
    <property type="molecule type" value="Genomic_DNA"/>
</dbReference>
<evidence type="ECO:0000313" key="10">
    <source>
        <dbReference type="EMBL" id="TDL20426.1"/>
    </source>
</evidence>
<dbReference type="STRING" id="50990.A0A4Y7PZG9"/>
<evidence type="ECO:0000256" key="4">
    <source>
        <dbReference type="ARBA" id="ARBA00022853"/>
    </source>
</evidence>
<comment type="subcellular location">
    <subcellularLocation>
        <location evidence="1">Nucleus</location>
    </subcellularLocation>
</comment>
<sequence length="312" mass="35693">MPDYKFSVGERVLCYHGPLIYEAKVLKLETWTEENTRTGILGPHYFVHYKGWKQTWDEWAPENRILKYNEENLALQKEIQATEAAHQSTKAAQAQKTAYTSAKSSTKGTGSGRKEGARGTKRGRDEDDGTKKPEMKLNIPDILKARLVDDWEAVTKNSQLLSVPRTPNVQELLEEFKAHVLALPKPPMTPQTLLPTITAGLQLYFDRSLGANLLYRFERPQYAEMRKRYVTGQTVIIGKERDMSAVYGAEHLLRMIVSLPSMVASSSMDPESVNILREYVHELLNFMVKERDRIFQTEYETASSQYQNLSRS</sequence>
<dbReference type="AlphaFoldDB" id="A0A4Y7PZG9"/>
<dbReference type="Pfam" id="PF22732">
    <property type="entry name" value="MSL3_chromo-like"/>
    <property type="match status" value="1"/>
</dbReference>
<dbReference type="Gene3D" id="1.10.274.30">
    <property type="entry name" value="MRG domain"/>
    <property type="match status" value="1"/>
</dbReference>
<keyword evidence="7" id="KW-0539">Nucleus</keyword>